<feature type="repeat" description="PPR" evidence="2">
    <location>
        <begin position="244"/>
        <end position="274"/>
    </location>
</feature>
<evidence type="ECO:0000313" key="4">
    <source>
        <dbReference type="Proteomes" id="UP001159364"/>
    </source>
</evidence>
<dbReference type="InterPro" id="IPR011990">
    <property type="entry name" value="TPR-like_helical_dom_sf"/>
</dbReference>
<evidence type="ECO:0000256" key="2">
    <source>
        <dbReference type="PROSITE-ProRule" id="PRU00708"/>
    </source>
</evidence>
<evidence type="ECO:0000313" key="3">
    <source>
        <dbReference type="EMBL" id="KAJ8769212.1"/>
    </source>
</evidence>
<dbReference type="Gene3D" id="1.25.40.10">
    <property type="entry name" value="Tetratricopeptide repeat domain"/>
    <property type="match status" value="4"/>
</dbReference>
<dbReference type="Pfam" id="PF20431">
    <property type="entry name" value="E_motif"/>
    <property type="match status" value="1"/>
</dbReference>
<dbReference type="NCBIfam" id="TIGR00756">
    <property type="entry name" value="PPR"/>
    <property type="match status" value="4"/>
</dbReference>
<dbReference type="GO" id="GO:0003723">
    <property type="term" value="F:RNA binding"/>
    <property type="evidence" value="ECO:0007669"/>
    <property type="project" value="InterPro"/>
</dbReference>
<keyword evidence="4" id="KW-1185">Reference proteome</keyword>
<proteinExistence type="predicted"/>
<dbReference type="InterPro" id="IPR046848">
    <property type="entry name" value="E_motif"/>
</dbReference>
<dbReference type="InterPro" id="IPR046960">
    <property type="entry name" value="PPR_At4g14850-like_plant"/>
</dbReference>
<reference evidence="3 4" key="1">
    <citation type="submission" date="2021-09" db="EMBL/GenBank/DDBJ databases">
        <title>Genomic insights and catalytic innovation underlie evolution of tropane alkaloids biosynthesis.</title>
        <authorList>
            <person name="Wang Y.-J."/>
            <person name="Tian T."/>
            <person name="Huang J.-P."/>
            <person name="Huang S.-X."/>
        </authorList>
    </citation>
    <scope>NUCLEOTIDE SEQUENCE [LARGE SCALE GENOMIC DNA]</scope>
    <source>
        <strain evidence="3">KIB-2018</strain>
        <tissue evidence="3">Leaf</tissue>
    </source>
</reference>
<feature type="repeat" description="PPR" evidence="2">
    <location>
        <begin position="172"/>
        <end position="206"/>
    </location>
</feature>
<comment type="caution">
    <text evidence="3">The sequence shown here is derived from an EMBL/GenBank/DDBJ whole genome shotgun (WGS) entry which is preliminary data.</text>
</comment>
<dbReference type="AlphaFoldDB" id="A0AAV8TQJ6"/>
<dbReference type="PANTHER" id="PTHR24015">
    <property type="entry name" value="OS07G0578800 PROTEIN-RELATED"/>
    <property type="match status" value="1"/>
</dbReference>
<dbReference type="EMBL" id="JAIWQS010000003">
    <property type="protein sequence ID" value="KAJ8769212.1"/>
    <property type="molecule type" value="Genomic_DNA"/>
</dbReference>
<dbReference type="PANTHER" id="PTHR24015:SF1973">
    <property type="entry name" value="OS11G0213500 PROTEIN"/>
    <property type="match status" value="1"/>
</dbReference>
<evidence type="ECO:0008006" key="5">
    <source>
        <dbReference type="Google" id="ProtNLM"/>
    </source>
</evidence>
<dbReference type="FunFam" id="1.25.40.10:FF:000996">
    <property type="entry name" value="Small kernel1"/>
    <property type="match status" value="1"/>
</dbReference>
<keyword evidence="1" id="KW-0677">Repeat</keyword>
<dbReference type="FunFam" id="1.25.40.10:FF:000344">
    <property type="entry name" value="Pentatricopeptide repeat-containing protein"/>
    <property type="match status" value="1"/>
</dbReference>
<feature type="repeat" description="PPR" evidence="2">
    <location>
        <begin position="71"/>
        <end position="105"/>
    </location>
</feature>
<dbReference type="Pfam" id="PF13041">
    <property type="entry name" value="PPR_2"/>
    <property type="match status" value="1"/>
</dbReference>
<dbReference type="Proteomes" id="UP001159364">
    <property type="component" value="Linkage Group LG03"/>
</dbReference>
<dbReference type="GO" id="GO:0009451">
    <property type="term" value="P:RNA modification"/>
    <property type="evidence" value="ECO:0007669"/>
    <property type="project" value="InterPro"/>
</dbReference>
<dbReference type="Pfam" id="PF01535">
    <property type="entry name" value="PPR"/>
    <property type="match status" value="5"/>
</dbReference>
<gene>
    <name evidence="3" type="ORF">K2173_000987</name>
</gene>
<protein>
    <recommendedName>
        <fullName evidence="5">Pentatricopeptide repeat-containing protein</fullName>
    </recommendedName>
</protein>
<name>A0AAV8TQJ6_9ROSI</name>
<organism evidence="3 4">
    <name type="scientific">Erythroxylum novogranatense</name>
    <dbReference type="NCBI Taxonomy" id="1862640"/>
    <lineage>
        <taxon>Eukaryota</taxon>
        <taxon>Viridiplantae</taxon>
        <taxon>Streptophyta</taxon>
        <taxon>Embryophyta</taxon>
        <taxon>Tracheophyta</taxon>
        <taxon>Spermatophyta</taxon>
        <taxon>Magnoliopsida</taxon>
        <taxon>eudicotyledons</taxon>
        <taxon>Gunneridae</taxon>
        <taxon>Pentapetalae</taxon>
        <taxon>rosids</taxon>
        <taxon>fabids</taxon>
        <taxon>Malpighiales</taxon>
        <taxon>Erythroxylaceae</taxon>
        <taxon>Erythroxylum</taxon>
    </lineage>
</organism>
<evidence type="ECO:0000256" key="1">
    <source>
        <dbReference type="ARBA" id="ARBA00022737"/>
    </source>
</evidence>
<dbReference type="InterPro" id="IPR002885">
    <property type="entry name" value="PPR_rpt"/>
</dbReference>
<dbReference type="PROSITE" id="PS51375">
    <property type="entry name" value="PPR"/>
    <property type="match status" value="4"/>
</dbReference>
<feature type="repeat" description="PPR" evidence="2">
    <location>
        <begin position="275"/>
        <end position="309"/>
    </location>
</feature>
<accession>A0AAV8TQJ6</accession>
<sequence length="498" mass="55667">MSHKIVSNLSSLLRKCVHSSLISQAKQAHAQVLVNNYVLDVTIQTDVLLAYTKCGFLEVARNLFDGMRERGMHSWNILIASYVQNSLYLDAVRVFDEFLKMGLRPDHFTMPPLLKASAGIKDRRLGWMLHGFVVSFGFERYVVVGTSVMEFYLKCGEFDDAKRLFVNMVYKDSGAWNLIISGFGRAGLFLEALDLFRDMLKEDRLKVDAMTVSGVLNACGGEGDLMKGREIHGKVVKSTFFACDIATYNSLIDMYAKCGCLHNSEKVFRNMHDVNVVTWTTMISCYGIHGKGNEALALFQRMKDFGFSPNPVTLTAVLASCSHSGLINPGREIFCSMLTDYGFQPCSEHYACMTDLLGRSGHLEEALRLAQRIDLTTTASVWGALLAGCVMHKNVRIGEIAAHHLFELEPTKSSNYIALCSIYESCGMWDGMSVTMKKMKQLGLVKAPGCSWITIEGIVFKFFQGDHSDPMTKVVCKTLDGMMRAPLLPHDCHYLYQV</sequence>